<proteinExistence type="predicted"/>
<reference evidence="2 3" key="1">
    <citation type="submission" date="2020-08" db="EMBL/GenBank/DDBJ databases">
        <title>Genomic Encyclopedia of Type Strains, Phase IV (KMG-V): Genome sequencing to study the core and pangenomes of soil and plant-associated prokaryotes.</title>
        <authorList>
            <person name="Whitman W."/>
        </authorList>
    </citation>
    <scope>NUCLEOTIDE SEQUENCE [LARGE SCALE GENOMIC DNA]</scope>
    <source>
        <strain evidence="2 3">X5P2</strain>
    </source>
</reference>
<protein>
    <recommendedName>
        <fullName evidence="1">DUF4397 domain-containing protein</fullName>
    </recommendedName>
</protein>
<name>A0A9X0U432_9BACT</name>
<accession>A0A9X0U432</accession>
<gene>
    <name evidence="2" type="ORF">HDF14_002662</name>
</gene>
<dbReference type="RefSeq" id="WP_183977161.1">
    <property type="nucleotide sequence ID" value="NZ_JACHEB010000005.1"/>
</dbReference>
<dbReference type="Proteomes" id="UP000535182">
    <property type="component" value="Unassembled WGS sequence"/>
</dbReference>
<keyword evidence="3" id="KW-1185">Reference proteome</keyword>
<dbReference type="InterPro" id="IPR025510">
    <property type="entry name" value="DUF4397"/>
</dbReference>
<organism evidence="2 3">
    <name type="scientific">Tunturiibacter gelidiferens</name>
    <dbReference type="NCBI Taxonomy" id="3069689"/>
    <lineage>
        <taxon>Bacteria</taxon>
        <taxon>Pseudomonadati</taxon>
        <taxon>Acidobacteriota</taxon>
        <taxon>Terriglobia</taxon>
        <taxon>Terriglobales</taxon>
        <taxon>Acidobacteriaceae</taxon>
        <taxon>Tunturiibacter</taxon>
    </lineage>
</organism>
<dbReference type="AlphaFoldDB" id="A0A9X0U432"/>
<evidence type="ECO:0000313" key="3">
    <source>
        <dbReference type="Proteomes" id="UP000535182"/>
    </source>
</evidence>
<dbReference type="EMBL" id="JACHEB010000005">
    <property type="protein sequence ID" value="MBB5329046.1"/>
    <property type="molecule type" value="Genomic_DNA"/>
</dbReference>
<comment type="caution">
    <text evidence="2">The sequence shown here is derived from an EMBL/GenBank/DDBJ whole genome shotgun (WGS) entry which is preliminary data.</text>
</comment>
<sequence>MFNLIHLVRSASRVATATATLIILTGCGAMVSSAPQSQVRVVTVSPDAPRLDIYQDSNPLAHNLGFGTVTSYIPLSPGSGTIAANTAGTRQLLSVSKTNFVASSQYTVLIGNAAANMQQFTLTDQSQPAPSGNIALRFIDQATRVGATDIYLVPAGQKLTAITPLVTNFPFGGNTGYLNIPTGTYSFVMLPTGTAPSSAMAAPYTGPQVTYSATSVHTVILIDQLLPSTPGLQVISASDFDPVTN</sequence>
<evidence type="ECO:0000313" key="2">
    <source>
        <dbReference type="EMBL" id="MBB5329046.1"/>
    </source>
</evidence>
<evidence type="ECO:0000259" key="1">
    <source>
        <dbReference type="Pfam" id="PF14344"/>
    </source>
</evidence>
<dbReference type="Pfam" id="PF14344">
    <property type="entry name" value="DUF4397"/>
    <property type="match status" value="1"/>
</dbReference>
<feature type="domain" description="DUF4397" evidence="1">
    <location>
        <begin position="37"/>
        <end position="151"/>
    </location>
</feature>